<protein>
    <submittedName>
        <fullName evidence="8">Uncharacterized protein</fullName>
    </submittedName>
</protein>
<dbReference type="AlphaFoldDB" id="A0A914EFN2"/>
<accession>A0A914EFN2</accession>
<feature type="transmembrane region" description="Helical" evidence="6">
    <location>
        <begin position="329"/>
        <end position="347"/>
    </location>
</feature>
<reference evidence="8" key="1">
    <citation type="submission" date="2022-11" db="UniProtKB">
        <authorList>
            <consortium name="WormBaseParasite"/>
        </authorList>
    </citation>
    <scope>IDENTIFICATION</scope>
</reference>
<feature type="transmembrane region" description="Helical" evidence="6">
    <location>
        <begin position="305"/>
        <end position="323"/>
    </location>
</feature>
<evidence type="ECO:0000313" key="8">
    <source>
        <dbReference type="WBParaSite" id="ACRNAN_scaffold775.g11540.t1"/>
    </source>
</evidence>
<dbReference type="Pfam" id="PF07690">
    <property type="entry name" value="MFS_1"/>
    <property type="match status" value="1"/>
</dbReference>
<evidence type="ECO:0000256" key="5">
    <source>
        <dbReference type="SAM" id="MobiDB-lite"/>
    </source>
</evidence>
<dbReference type="InterPro" id="IPR036259">
    <property type="entry name" value="MFS_trans_sf"/>
</dbReference>
<dbReference type="InterPro" id="IPR011701">
    <property type="entry name" value="MFS"/>
</dbReference>
<feature type="transmembrane region" description="Helical" evidence="6">
    <location>
        <begin position="273"/>
        <end position="293"/>
    </location>
</feature>
<dbReference type="WBParaSite" id="ACRNAN_scaffold775.g11540.t1">
    <property type="protein sequence ID" value="ACRNAN_scaffold775.g11540.t1"/>
    <property type="gene ID" value="ACRNAN_scaffold775.g11540"/>
</dbReference>
<proteinExistence type="predicted"/>
<name>A0A914EFN2_9BILA</name>
<dbReference type="GO" id="GO:0016020">
    <property type="term" value="C:membrane"/>
    <property type="evidence" value="ECO:0007669"/>
    <property type="project" value="UniProtKB-SubCell"/>
</dbReference>
<evidence type="ECO:0000256" key="4">
    <source>
        <dbReference type="ARBA" id="ARBA00023136"/>
    </source>
</evidence>
<dbReference type="Gene3D" id="1.20.1250.20">
    <property type="entry name" value="MFS general substrate transporter like domains"/>
    <property type="match status" value="2"/>
</dbReference>
<dbReference type="GO" id="GO:0022857">
    <property type="term" value="F:transmembrane transporter activity"/>
    <property type="evidence" value="ECO:0007669"/>
    <property type="project" value="InterPro"/>
</dbReference>
<keyword evidence="2 6" id="KW-0812">Transmembrane</keyword>
<dbReference type="PANTHER" id="PTHR10924">
    <property type="entry name" value="MAJOR FACILITATOR SUPERFAMILY PROTEIN-RELATED"/>
    <property type="match status" value="1"/>
</dbReference>
<feature type="transmembrane region" description="Helical" evidence="6">
    <location>
        <begin position="54"/>
        <end position="74"/>
    </location>
</feature>
<sequence>MAKNDPIEFKVYNRRWYMLIVVCLVNFSNAMTWITFAPISSYTKQYYGNSNAPMIFNIVFMGLSIPVGFIAMWSVDKFGLRTGCLLGAWINLVGNILRVIGSGDFFSSDWRFPICLAGQCIAACAQPFIMYLPTKLAAFWFPDSQRALANTLASMSNPLGIALQYALSPQFVNDSHPTALLFLTSLVAVGAVITALLSIGVTSSKPPTPASASSESDVKPPAFFAGFKRCLSSKTFLVLAFSLGGGVGLFNALYNNLQPALCVKGYSNTFSGIMGALLIVSGLVGAAVSGVYVDKTHRFEETMKVSFCLAGFAACGLSISINYENVEWAIATSIFVFGVFGFAIYPIGLEMGVEATYPVAEATSSGLIIMLGQVEGVIYVLVTSFLTQSATAHEKNIQTCNKAGSSDTDIQDWKYSFIAWNCFVVIGIMVFTAAFWPKYKRVQYEQGRLQMAQKLNSKPKIEAPQNAPNEEKDVENHHNQSISN</sequence>
<dbReference type="InterPro" id="IPR049680">
    <property type="entry name" value="FLVCR1-2_SLC49-like"/>
</dbReference>
<feature type="compositionally biased region" description="Basic and acidic residues" evidence="5">
    <location>
        <begin position="469"/>
        <end position="478"/>
    </location>
</feature>
<feature type="transmembrane region" description="Helical" evidence="6">
    <location>
        <begin position="16"/>
        <end position="42"/>
    </location>
</feature>
<comment type="subcellular location">
    <subcellularLocation>
        <location evidence="1">Membrane</location>
        <topology evidence="1">Multi-pass membrane protein</topology>
    </subcellularLocation>
</comment>
<dbReference type="SUPFAM" id="SSF103473">
    <property type="entry name" value="MFS general substrate transporter"/>
    <property type="match status" value="1"/>
</dbReference>
<evidence type="ECO:0000256" key="3">
    <source>
        <dbReference type="ARBA" id="ARBA00022989"/>
    </source>
</evidence>
<feature type="region of interest" description="Disordered" evidence="5">
    <location>
        <begin position="457"/>
        <end position="484"/>
    </location>
</feature>
<feature type="transmembrane region" description="Helical" evidence="6">
    <location>
        <begin position="112"/>
        <end position="132"/>
    </location>
</feature>
<evidence type="ECO:0000313" key="7">
    <source>
        <dbReference type="Proteomes" id="UP000887540"/>
    </source>
</evidence>
<organism evidence="7 8">
    <name type="scientific">Acrobeloides nanus</name>
    <dbReference type="NCBI Taxonomy" id="290746"/>
    <lineage>
        <taxon>Eukaryota</taxon>
        <taxon>Metazoa</taxon>
        <taxon>Ecdysozoa</taxon>
        <taxon>Nematoda</taxon>
        <taxon>Chromadorea</taxon>
        <taxon>Rhabditida</taxon>
        <taxon>Tylenchina</taxon>
        <taxon>Cephalobomorpha</taxon>
        <taxon>Cephaloboidea</taxon>
        <taxon>Cephalobidae</taxon>
        <taxon>Acrobeloides</taxon>
    </lineage>
</organism>
<feature type="transmembrane region" description="Helical" evidence="6">
    <location>
        <begin position="417"/>
        <end position="436"/>
    </location>
</feature>
<feature type="transmembrane region" description="Helical" evidence="6">
    <location>
        <begin position="179"/>
        <end position="201"/>
    </location>
</feature>
<dbReference type="PANTHER" id="PTHR10924:SF30">
    <property type="entry name" value="MFS DOMAIN-CONTAINING PROTEIN"/>
    <property type="match status" value="1"/>
</dbReference>
<feature type="transmembrane region" description="Helical" evidence="6">
    <location>
        <begin position="236"/>
        <end position="253"/>
    </location>
</feature>
<dbReference type="Proteomes" id="UP000887540">
    <property type="component" value="Unplaced"/>
</dbReference>
<keyword evidence="4 6" id="KW-0472">Membrane</keyword>
<evidence type="ECO:0000256" key="1">
    <source>
        <dbReference type="ARBA" id="ARBA00004141"/>
    </source>
</evidence>
<feature type="transmembrane region" description="Helical" evidence="6">
    <location>
        <begin position="367"/>
        <end position="386"/>
    </location>
</feature>
<dbReference type="CDD" id="cd17399">
    <property type="entry name" value="MFS_MFSD7"/>
    <property type="match status" value="1"/>
</dbReference>
<keyword evidence="3 6" id="KW-1133">Transmembrane helix</keyword>
<evidence type="ECO:0000256" key="2">
    <source>
        <dbReference type="ARBA" id="ARBA00022692"/>
    </source>
</evidence>
<evidence type="ECO:0000256" key="6">
    <source>
        <dbReference type="SAM" id="Phobius"/>
    </source>
</evidence>
<keyword evidence="7" id="KW-1185">Reference proteome</keyword>
<feature type="transmembrane region" description="Helical" evidence="6">
    <location>
        <begin position="80"/>
        <end position="100"/>
    </location>
</feature>